<reference evidence="5" key="1">
    <citation type="submission" date="2021-01" db="EMBL/GenBank/DDBJ databases">
        <authorList>
            <person name="Corre E."/>
            <person name="Pelletier E."/>
            <person name="Niang G."/>
            <person name="Scheremetjew M."/>
            <person name="Finn R."/>
            <person name="Kale V."/>
            <person name="Holt S."/>
            <person name="Cochrane G."/>
            <person name="Meng A."/>
            <person name="Brown T."/>
            <person name="Cohen L."/>
        </authorList>
    </citation>
    <scope>NUCLEOTIDE SEQUENCE</scope>
    <source>
        <strain evidence="5">GSO104</strain>
    </source>
</reference>
<evidence type="ECO:0008006" key="6">
    <source>
        <dbReference type="Google" id="ProtNLM"/>
    </source>
</evidence>
<keyword evidence="4" id="KW-1133">Transmembrane helix</keyword>
<dbReference type="GO" id="GO:0005216">
    <property type="term" value="F:monoatomic ion channel activity"/>
    <property type="evidence" value="ECO:0007669"/>
    <property type="project" value="InterPro"/>
</dbReference>
<feature type="transmembrane region" description="Helical" evidence="4">
    <location>
        <begin position="425"/>
        <end position="443"/>
    </location>
</feature>
<feature type="transmembrane region" description="Helical" evidence="4">
    <location>
        <begin position="386"/>
        <end position="405"/>
    </location>
</feature>
<dbReference type="PANTHER" id="PTHR10582:SF2">
    <property type="entry name" value="INACTIVE"/>
    <property type="match status" value="1"/>
</dbReference>
<keyword evidence="2" id="KW-0175">Coiled coil</keyword>
<dbReference type="InterPro" id="IPR024862">
    <property type="entry name" value="TRPV"/>
</dbReference>
<dbReference type="Gene3D" id="1.10.287.70">
    <property type="match status" value="1"/>
</dbReference>
<protein>
    <recommendedName>
        <fullName evidence="6">Ion transport domain-containing protein</fullName>
    </recommendedName>
</protein>
<gene>
    <name evidence="5" type="ORF">DBRI00130_LOCUS35154</name>
</gene>
<evidence type="ECO:0000313" key="5">
    <source>
        <dbReference type="EMBL" id="CAE4645521.1"/>
    </source>
</evidence>
<feature type="transmembrane region" description="Helical" evidence="4">
    <location>
        <begin position="649"/>
        <end position="669"/>
    </location>
</feature>
<organism evidence="5">
    <name type="scientific">Ditylum brightwellii</name>
    <dbReference type="NCBI Taxonomy" id="49249"/>
    <lineage>
        <taxon>Eukaryota</taxon>
        <taxon>Sar</taxon>
        <taxon>Stramenopiles</taxon>
        <taxon>Ochrophyta</taxon>
        <taxon>Bacillariophyta</taxon>
        <taxon>Mediophyceae</taxon>
        <taxon>Lithodesmiophycidae</taxon>
        <taxon>Lithodesmiales</taxon>
        <taxon>Lithodesmiaceae</taxon>
        <taxon>Ditylum</taxon>
    </lineage>
</organism>
<feature type="region of interest" description="Disordered" evidence="3">
    <location>
        <begin position="1"/>
        <end position="35"/>
    </location>
</feature>
<feature type="coiled-coil region" evidence="2">
    <location>
        <begin position="792"/>
        <end position="843"/>
    </location>
</feature>
<dbReference type="GO" id="GO:0005886">
    <property type="term" value="C:plasma membrane"/>
    <property type="evidence" value="ECO:0007669"/>
    <property type="project" value="TreeGrafter"/>
</dbReference>
<evidence type="ECO:0000256" key="1">
    <source>
        <dbReference type="ARBA" id="ARBA00022737"/>
    </source>
</evidence>
<feature type="transmembrane region" description="Helical" evidence="4">
    <location>
        <begin position="720"/>
        <end position="740"/>
    </location>
</feature>
<keyword evidence="4" id="KW-0812">Transmembrane</keyword>
<dbReference type="EMBL" id="HBNS01045439">
    <property type="protein sequence ID" value="CAE4645521.1"/>
    <property type="molecule type" value="Transcribed_RNA"/>
</dbReference>
<feature type="transmembrane region" description="Helical" evidence="4">
    <location>
        <begin position="483"/>
        <end position="502"/>
    </location>
</feature>
<feature type="transmembrane region" description="Helical" evidence="4">
    <location>
        <begin position="681"/>
        <end position="708"/>
    </location>
</feature>
<keyword evidence="4" id="KW-0472">Membrane</keyword>
<dbReference type="GO" id="GO:0098703">
    <property type="term" value="P:calcium ion import across plasma membrane"/>
    <property type="evidence" value="ECO:0007669"/>
    <property type="project" value="TreeGrafter"/>
</dbReference>
<feature type="compositionally biased region" description="Polar residues" evidence="3">
    <location>
        <begin position="1"/>
        <end position="20"/>
    </location>
</feature>
<evidence type="ECO:0000256" key="2">
    <source>
        <dbReference type="SAM" id="Coils"/>
    </source>
</evidence>
<feature type="transmembrane region" description="Helical" evidence="4">
    <location>
        <begin position="450"/>
        <end position="471"/>
    </location>
</feature>
<sequence length="850" mass="96103">MRSNSPPKLSPMSNHESSALPNDFNDDDSSSSNDLDEVKLSRNISVFRAAASSSKGDEGVVGRRVAAMRPSCPFGMDRVGEHTVTLQEWITHVHKISPVTASASPRFYRSRTSENKSGTEMAVTDDSFPYGVTLTSGAEQALRGLNYCVHMAYQKQFQDEDEHKLDHAGDVDSIVESVARIPSLMKTILLIEDDDDRRWVMSTPIIRRVMLCRFSVANNDVALEEKINLGIRVTVLASSLPSKQSWISFMFYKRGARLTELSLHYLQTISNLTVEDYLSVQHLENDTNTTSSKEQAPTNEDIEEFEKLKNSLYSTISEIPYLIVYIYQNGAIVERASVTDVVQYILNDVLTQPFSLGIIFMSLVCRIILKVAFYVTELSGSGFAKLIFNLIGALSAYVLVFIIVFQDLLTLEISWKFFINEKLKFWHLTHLSYAILALIYFSARDRNDTFGAIVAGVGWLDLIGFLSIFHWKLATLTLALTQIMKDLVLFVFILLLFILGFGEMLHFIIKDNGDTCSDSENQFCEGLPESYLAVYQLIVGDVSVDNYRLTPSTALLFVALTFFGILIMLTVIISIVDESYDKSKTKARQLFGRARLTLVASILLLGAEEPNQGALTSGRAVYTWEDITSIRWKDVTFKNSKRLGYRTTFATGLFASIFRILVEISLATADELRTRISNTGAVAITVITSLPFYAIAVWILFITITGWGWDEKLLKKSCPLYYIVHTPVKFISFLFLGLGAEKRKERDEWRSRLEHFDKSIEGAKIKSGLDRNRTKEAVDVKEILDGLQRSMRVQEEKRIAETEKLRNETKELKRHTEELRNQNEELKDQISSMEQNIISLLNQTLSVSSL</sequence>
<keyword evidence="1" id="KW-0677">Repeat</keyword>
<evidence type="ECO:0000256" key="3">
    <source>
        <dbReference type="SAM" id="MobiDB-lite"/>
    </source>
</evidence>
<evidence type="ECO:0000256" key="4">
    <source>
        <dbReference type="SAM" id="Phobius"/>
    </source>
</evidence>
<feature type="transmembrane region" description="Helical" evidence="4">
    <location>
        <begin position="354"/>
        <end position="374"/>
    </location>
</feature>
<proteinExistence type="predicted"/>
<feature type="transmembrane region" description="Helical" evidence="4">
    <location>
        <begin position="554"/>
        <end position="576"/>
    </location>
</feature>
<name>A0A7S4WDI2_9STRA</name>
<dbReference type="PANTHER" id="PTHR10582">
    <property type="entry name" value="TRANSIENT RECEPTOR POTENTIAL ION CHANNEL PROTEIN"/>
    <property type="match status" value="1"/>
</dbReference>
<dbReference type="AlphaFoldDB" id="A0A7S4WDI2"/>
<accession>A0A7S4WDI2</accession>